<feature type="compositionally biased region" description="Polar residues" evidence="1">
    <location>
        <begin position="1"/>
        <end position="12"/>
    </location>
</feature>
<comment type="caution">
    <text evidence="2">The sequence shown here is derived from an EMBL/GenBank/DDBJ whole genome shotgun (WGS) entry which is preliminary data.</text>
</comment>
<name>A0A9N9E4H7_9GLOM</name>
<accession>A0A9N9E4H7</accession>
<dbReference type="EMBL" id="CAJVPS010010707">
    <property type="protein sequence ID" value="CAG8659703.1"/>
    <property type="molecule type" value="Genomic_DNA"/>
</dbReference>
<dbReference type="Proteomes" id="UP000789508">
    <property type="component" value="Unassembled WGS sequence"/>
</dbReference>
<reference evidence="2" key="1">
    <citation type="submission" date="2021-06" db="EMBL/GenBank/DDBJ databases">
        <authorList>
            <person name="Kallberg Y."/>
            <person name="Tangrot J."/>
            <person name="Rosling A."/>
        </authorList>
    </citation>
    <scope>NUCLEOTIDE SEQUENCE</scope>
    <source>
        <strain evidence="2">FL130A</strain>
    </source>
</reference>
<evidence type="ECO:0000256" key="1">
    <source>
        <dbReference type="SAM" id="MobiDB-lite"/>
    </source>
</evidence>
<keyword evidence="3" id="KW-1185">Reference proteome</keyword>
<evidence type="ECO:0000313" key="3">
    <source>
        <dbReference type="Proteomes" id="UP000789508"/>
    </source>
</evidence>
<sequence length="114" mass="12996">NSSTRLEGINNNRTDDESNREMLVGDNGSNEKVNSSLPKRLLEKEVLQCVYEKWLEKVSEFQMIICTKERHTKVELTEDRQEALGSCVDTSKDKKTVLKWDSKSAKGLDKACES</sequence>
<evidence type="ECO:0000313" key="2">
    <source>
        <dbReference type="EMBL" id="CAG8659703.1"/>
    </source>
</evidence>
<dbReference type="AlphaFoldDB" id="A0A9N9E4H7"/>
<organism evidence="2 3">
    <name type="scientific">Ambispora leptoticha</name>
    <dbReference type="NCBI Taxonomy" id="144679"/>
    <lineage>
        <taxon>Eukaryota</taxon>
        <taxon>Fungi</taxon>
        <taxon>Fungi incertae sedis</taxon>
        <taxon>Mucoromycota</taxon>
        <taxon>Glomeromycotina</taxon>
        <taxon>Glomeromycetes</taxon>
        <taxon>Archaeosporales</taxon>
        <taxon>Ambisporaceae</taxon>
        <taxon>Ambispora</taxon>
    </lineage>
</organism>
<proteinExistence type="predicted"/>
<protein>
    <submittedName>
        <fullName evidence="2">13109_t:CDS:1</fullName>
    </submittedName>
</protein>
<feature type="region of interest" description="Disordered" evidence="1">
    <location>
        <begin position="1"/>
        <end position="34"/>
    </location>
</feature>
<feature type="non-terminal residue" evidence="2">
    <location>
        <position position="1"/>
    </location>
</feature>
<gene>
    <name evidence="2" type="ORF">ALEPTO_LOCUS10285</name>
</gene>